<accession>A0A1I4BXF4</accession>
<sequence>MKFWLKTAALACVFSAGGSGIAWSENMTREAATEKCWAEAHKEYPKDSGSDINTSALAKGAYFQYAACMEKLGLRP</sequence>
<evidence type="ECO:0000256" key="1">
    <source>
        <dbReference type="SAM" id="SignalP"/>
    </source>
</evidence>
<dbReference type="EMBL" id="FOSN01000017">
    <property type="protein sequence ID" value="SFK73488.1"/>
    <property type="molecule type" value="Genomic_DNA"/>
</dbReference>
<keyword evidence="3" id="KW-1185">Reference proteome</keyword>
<feature type="chain" id="PRO_5011441713" description="HdeA/HdeB family protein" evidence="1">
    <location>
        <begin position="25"/>
        <end position="76"/>
    </location>
</feature>
<protein>
    <recommendedName>
        <fullName evidence="4">HdeA/HdeB family protein</fullName>
    </recommendedName>
</protein>
<evidence type="ECO:0000313" key="2">
    <source>
        <dbReference type="EMBL" id="SFK73488.1"/>
    </source>
</evidence>
<evidence type="ECO:0000313" key="3">
    <source>
        <dbReference type="Proteomes" id="UP000198755"/>
    </source>
</evidence>
<keyword evidence="1" id="KW-0732">Signal</keyword>
<dbReference type="AlphaFoldDB" id="A0A1I4BXF4"/>
<feature type="signal peptide" evidence="1">
    <location>
        <begin position="1"/>
        <end position="24"/>
    </location>
</feature>
<organism evidence="2 3">
    <name type="scientific">Methylocapsa palsarum</name>
    <dbReference type="NCBI Taxonomy" id="1612308"/>
    <lineage>
        <taxon>Bacteria</taxon>
        <taxon>Pseudomonadati</taxon>
        <taxon>Pseudomonadota</taxon>
        <taxon>Alphaproteobacteria</taxon>
        <taxon>Hyphomicrobiales</taxon>
        <taxon>Beijerinckiaceae</taxon>
        <taxon>Methylocapsa</taxon>
    </lineage>
</organism>
<evidence type="ECO:0008006" key="4">
    <source>
        <dbReference type="Google" id="ProtNLM"/>
    </source>
</evidence>
<proteinExistence type="predicted"/>
<gene>
    <name evidence="2" type="ORF">SAMN05444581_11725</name>
</gene>
<name>A0A1I4BXF4_9HYPH</name>
<reference evidence="2 3" key="1">
    <citation type="submission" date="2016-10" db="EMBL/GenBank/DDBJ databases">
        <authorList>
            <person name="de Groot N.N."/>
        </authorList>
    </citation>
    <scope>NUCLEOTIDE SEQUENCE [LARGE SCALE GENOMIC DNA]</scope>
    <source>
        <strain evidence="2 3">NE2</strain>
    </source>
</reference>
<dbReference type="Proteomes" id="UP000198755">
    <property type="component" value="Unassembled WGS sequence"/>
</dbReference>